<dbReference type="GO" id="GO:0005506">
    <property type="term" value="F:iron ion binding"/>
    <property type="evidence" value="ECO:0007669"/>
    <property type="project" value="InterPro"/>
</dbReference>
<dbReference type="AlphaFoldDB" id="A0AAF3F3R2"/>
<keyword evidence="10" id="KW-0472">Membrane</keyword>
<evidence type="ECO:0000256" key="6">
    <source>
        <dbReference type="ARBA" id="ARBA00023004"/>
    </source>
</evidence>
<comment type="similarity">
    <text evidence="2 9">Belongs to the cytochrome P450 family.</text>
</comment>
<protein>
    <recommendedName>
        <fullName evidence="13">Cytochrome P450</fullName>
    </recommendedName>
</protein>
<dbReference type="Pfam" id="PF00067">
    <property type="entry name" value="p450"/>
    <property type="match status" value="1"/>
</dbReference>
<keyword evidence="4 8" id="KW-0479">Metal-binding</keyword>
<organism evidence="11 12">
    <name type="scientific">Mesorhabditis belari</name>
    <dbReference type="NCBI Taxonomy" id="2138241"/>
    <lineage>
        <taxon>Eukaryota</taxon>
        <taxon>Metazoa</taxon>
        <taxon>Ecdysozoa</taxon>
        <taxon>Nematoda</taxon>
        <taxon>Chromadorea</taxon>
        <taxon>Rhabditida</taxon>
        <taxon>Rhabditina</taxon>
        <taxon>Rhabditomorpha</taxon>
        <taxon>Rhabditoidea</taxon>
        <taxon>Rhabditidae</taxon>
        <taxon>Mesorhabditinae</taxon>
        <taxon>Mesorhabditis</taxon>
    </lineage>
</organism>
<dbReference type="Proteomes" id="UP000887575">
    <property type="component" value="Unassembled WGS sequence"/>
</dbReference>
<keyword evidence="6 8" id="KW-0408">Iron</keyword>
<dbReference type="Gene3D" id="1.10.630.10">
    <property type="entry name" value="Cytochrome P450"/>
    <property type="match status" value="1"/>
</dbReference>
<proteinExistence type="inferred from homology"/>
<sequence>MPLVLTLSTWAMGFVCLGLVYLILSRYFPMAKRKTLGIPGPDPLLLLGNLKLIGDIMNKNGALLYNVFEVLRDRYGGRYSLFFGPRLFIITEELEDIREILVKKFDHFSDRQEMNFLSDSLREAIVNQKGQIWRHSRAKLSPAFTTAKIRAMSASVHRNSEIFLELLHDDALNNNYFDIYDLYKRLTLSVIADCAFGFEADCLRNSDCPFAFHAANYFRQMPSPENSALMGISVVIPEVAPICEWLHCRLSDAGKSEAWMSEALRRVIEGRIRGMETDRNDVISLLINSNLPTNEIVNNAFAFLLAGYETTSTALAFATWLLGKNENIQEKLANELKTLPDHQKTNDYYDQVMTLPYLNAVYKEALRLYPPITFFVNRTCVAECEVGGVRYEKGTQVGIPIWNVHRNAEFWPEPDEFRPERFLSGKPQTPFTWLPFGAGPRGCVGQRFAEMEFKIVLARTLSRFQIVLSPEIQDRLELSNPTAMLSTPKISILIKSRDS</sequence>
<dbReference type="InterPro" id="IPR001128">
    <property type="entry name" value="Cyt_P450"/>
</dbReference>
<dbReference type="PANTHER" id="PTHR24292">
    <property type="entry name" value="CYTOCHROME P450"/>
    <property type="match status" value="1"/>
</dbReference>
<dbReference type="PROSITE" id="PS00086">
    <property type="entry name" value="CYTOCHROME_P450"/>
    <property type="match status" value="1"/>
</dbReference>
<dbReference type="PANTHER" id="PTHR24292:SF102">
    <property type="entry name" value="CYTOCHROME P450 FAMILY-RELATED"/>
    <property type="match status" value="1"/>
</dbReference>
<dbReference type="PRINTS" id="PR00463">
    <property type="entry name" value="EP450I"/>
</dbReference>
<keyword evidence="3 8" id="KW-0349">Heme</keyword>
<dbReference type="SUPFAM" id="SSF48264">
    <property type="entry name" value="Cytochrome P450"/>
    <property type="match status" value="1"/>
</dbReference>
<dbReference type="FunFam" id="1.10.630.10:FF:000182">
    <property type="entry name" value="Cytochrome P450 3A4"/>
    <property type="match status" value="1"/>
</dbReference>
<keyword evidence="11" id="KW-1185">Reference proteome</keyword>
<keyword evidence="7 9" id="KW-0503">Monooxygenase</keyword>
<evidence type="ECO:0000256" key="9">
    <source>
        <dbReference type="RuleBase" id="RU000461"/>
    </source>
</evidence>
<feature type="binding site" description="axial binding residue" evidence="8">
    <location>
        <position position="443"/>
    </location>
    <ligand>
        <name>heme</name>
        <dbReference type="ChEBI" id="CHEBI:30413"/>
    </ligand>
    <ligandPart>
        <name>Fe</name>
        <dbReference type="ChEBI" id="CHEBI:18248"/>
    </ligandPart>
</feature>
<dbReference type="InterPro" id="IPR050476">
    <property type="entry name" value="Insect_CytP450_Detox"/>
</dbReference>
<dbReference type="InterPro" id="IPR036396">
    <property type="entry name" value="Cyt_P450_sf"/>
</dbReference>
<dbReference type="GO" id="GO:0004497">
    <property type="term" value="F:monooxygenase activity"/>
    <property type="evidence" value="ECO:0007669"/>
    <property type="project" value="UniProtKB-KW"/>
</dbReference>
<dbReference type="InterPro" id="IPR002401">
    <property type="entry name" value="Cyt_P450_E_grp-I"/>
</dbReference>
<name>A0AAF3F3R2_9BILA</name>
<evidence type="ECO:0000256" key="3">
    <source>
        <dbReference type="ARBA" id="ARBA00022617"/>
    </source>
</evidence>
<evidence type="ECO:0000256" key="2">
    <source>
        <dbReference type="ARBA" id="ARBA00010617"/>
    </source>
</evidence>
<evidence type="ECO:0000256" key="4">
    <source>
        <dbReference type="ARBA" id="ARBA00022723"/>
    </source>
</evidence>
<evidence type="ECO:0000256" key="10">
    <source>
        <dbReference type="SAM" id="Phobius"/>
    </source>
</evidence>
<dbReference type="GO" id="GO:0020037">
    <property type="term" value="F:heme binding"/>
    <property type="evidence" value="ECO:0007669"/>
    <property type="project" value="InterPro"/>
</dbReference>
<reference evidence="12" key="1">
    <citation type="submission" date="2024-02" db="UniProtKB">
        <authorList>
            <consortium name="WormBaseParasite"/>
        </authorList>
    </citation>
    <scope>IDENTIFICATION</scope>
</reference>
<keyword evidence="5 9" id="KW-0560">Oxidoreductase</keyword>
<evidence type="ECO:0000256" key="7">
    <source>
        <dbReference type="ARBA" id="ARBA00023033"/>
    </source>
</evidence>
<keyword evidence="10" id="KW-1133">Transmembrane helix</keyword>
<evidence type="ECO:0000256" key="8">
    <source>
        <dbReference type="PIRSR" id="PIRSR602401-1"/>
    </source>
</evidence>
<dbReference type="PRINTS" id="PR00385">
    <property type="entry name" value="P450"/>
</dbReference>
<comment type="cofactor">
    <cofactor evidence="1 8">
        <name>heme</name>
        <dbReference type="ChEBI" id="CHEBI:30413"/>
    </cofactor>
</comment>
<dbReference type="GO" id="GO:0016705">
    <property type="term" value="F:oxidoreductase activity, acting on paired donors, with incorporation or reduction of molecular oxygen"/>
    <property type="evidence" value="ECO:0007669"/>
    <property type="project" value="InterPro"/>
</dbReference>
<dbReference type="InterPro" id="IPR017972">
    <property type="entry name" value="Cyt_P450_CS"/>
</dbReference>
<evidence type="ECO:0000313" key="11">
    <source>
        <dbReference type="Proteomes" id="UP000887575"/>
    </source>
</evidence>
<feature type="transmembrane region" description="Helical" evidence="10">
    <location>
        <begin position="6"/>
        <end position="24"/>
    </location>
</feature>
<evidence type="ECO:0008006" key="13">
    <source>
        <dbReference type="Google" id="ProtNLM"/>
    </source>
</evidence>
<evidence type="ECO:0000256" key="5">
    <source>
        <dbReference type="ARBA" id="ARBA00023002"/>
    </source>
</evidence>
<accession>A0AAF3F3R2</accession>
<evidence type="ECO:0000313" key="12">
    <source>
        <dbReference type="WBParaSite" id="MBELARI_LOCUS20328"/>
    </source>
</evidence>
<evidence type="ECO:0000256" key="1">
    <source>
        <dbReference type="ARBA" id="ARBA00001971"/>
    </source>
</evidence>
<dbReference type="WBParaSite" id="MBELARI_LOCUS20328">
    <property type="protein sequence ID" value="MBELARI_LOCUS20328"/>
    <property type="gene ID" value="MBELARI_LOCUS20328"/>
</dbReference>
<keyword evidence="10" id="KW-0812">Transmembrane</keyword>